<evidence type="ECO:0000259" key="2">
    <source>
        <dbReference type="Pfam" id="PF03959"/>
    </source>
</evidence>
<dbReference type="GO" id="GO:0005737">
    <property type="term" value="C:cytoplasm"/>
    <property type="evidence" value="ECO:0007669"/>
    <property type="project" value="TreeGrafter"/>
</dbReference>
<dbReference type="Pfam" id="PF03959">
    <property type="entry name" value="FSH1"/>
    <property type="match status" value="1"/>
</dbReference>
<dbReference type="EMBL" id="MU003713">
    <property type="protein sequence ID" value="KAF2804407.1"/>
    <property type="molecule type" value="Genomic_DNA"/>
</dbReference>
<dbReference type="PANTHER" id="PTHR48070">
    <property type="entry name" value="ESTERASE OVCA2"/>
    <property type="match status" value="1"/>
</dbReference>
<sequence>MRFLCLHGMGTGSKARIMMYGIAAIRHELGDDHTYEFVQGTQEWPMAPVSNANVPHYAYYDYSVGAFIDALDALEKYIKVEGPFDGVLGFSQGAGLAVMYLVRHAHLYPTAPLPFKCAIVISSIGVYDPFIWFSTGHSVELDHMPPGVRKIGIPVALIWGEKDGAESKREGEAMRNLFEDEGVWTFVHGGGHDVPGPNIKDSVKGSVRAIRRAVTQARLSSS</sequence>
<reference evidence="5" key="2">
    <citation type="submission" date="2020-04" db="EMBL/GenBank/DDBJ databases">
        <authorList>
            <consortium name="NCBI Genome Project"/>
        </authorList>
    </citation>
    <scope>NUCLEOTIDE SEQUENCE</scope>
    <source>
        <strain evidence="5">CBS 304.34</strain>
    </source>
</reference>
<dbReference type="AlphaFoldDB" id="A0A6A6Y9A2"/>
<dbReference type="PANTHER" id="PTHR48070:SF7">
    <property type="entry name" value="SERINE HYDROLASE FSH DOMAIN-CONTAINING PROTEIN-RELATED"/>
    <property type="match status" value="1"/>
</dbReference>
<evidence type="ECO:0000256" key="1">
    <source>
        <dbReference type="ARBA" id="ARBA00022801"/>
    </source>
</evidence>
<proteinExistence type="predicted"/>
<dbReference type="RefSeq" id="XP_033571371.1">
    <property type="nucleotide sequence ID" value="XM_033716076.1"/>
</dbReference>
<dbReference type="OrthoDB" id="2094269at2759"/>
<dbReference type="InterPro" id="IPR029058">
    <property type="entry name" value="AB_hydrolase_fold"/>
</dbReference>
<feature type="domain" description="Serine hydrolase" evidence="2">
    <location>
        <begin position="2"/>
        <end position="195"/>
    </location>
</feature>
<dbReference type="GeneID" id="54456969"/>
<gene>
    <name evidence="3 5" type="ORF">BDZ99DRAFT_398015</name>
</gene>
<dbReference type="GO" id="GO:0016787">
    <property type="term" value="F:hydrolase activity"/>
    <property type="evidence" value="ECO:0007669"/>
    <property type="project" value="UniProtKB-KW"/>
</dbReference>
<dbReference type="SUPFAM" id="SSF53474">
    <property type="entry name" value="alpha/beta-Hydrolases"/>
    <property type="match status" value="1"/>
</dbReference>
<reference evidence="5" key="3">
    <citation type="submission" date="2025-04" db="UniProtKB">
        <authorList>
            <consortium name="RefSeq"/>
        </authorList>
    </citation>
    <scope>IDENTIFICATION</scope>
    <source>
        <strain evidence="5">CBS 304.34</strain>
    </source>
</reference>
<evidence type="ECO:0000313" key="3">
    <source>
        <dbReference type="EMBL" id="KAF2804407.1"/>
    </source>
</evidence>
<dbReference type="Proteomes" id="UP000504636">
    <property type="component" value="Unplaced"/>
</dbReference>
<dbReference type="InterPro" id="IPR005645">
    <property type="entry name" value="FSH-like_dom"/>
</dbReference>
<dbReference type="InterPro" id="IPR050593">
    <property type="entry name" value="LovG"/>
</dbReference>
<dbReference type="Gene3D" id="3.40.50.1820">
    <property type="entry name" value="alpha/beta hydrolase"/>
    <property type="match status" value="1"/>
</dbReference>
<accession>A0A6A6Y9A2</accession>
<dbReference type="GO" id="GO:0019748">
    <property type="term" value="P:secondary metabolic process"/>
    <property type="evidence" value="ECO:0007669"/>
    <property type="project" value="TreeGrafter"/>
</dbReference>
<dbReference type="GO" id="GO:0005634">
    <property type="term" value="C:nucleus"/>
    <property type="evidence" value="ECO:0007669"/>
    <property type="project" value="TreeGrafter"/>
</dbReference>
<protein>
    <recommendedName>
        <fullName evidence="2">Serine hydrolase domain-containing protein</fullName>
    </recommendedName>
</protein>
<name>A0A6A6Y9A2_9PEZI</name>
<evidence type="ECO:0000313" key="4">
    <source>
        <dbReference type="Proteomes" id="UP000504636"/>
    </source>
</evidence>
<reference evidence="3 5" key="1">
    <citation type="journal article" date="2020" name="Stud. Mycol.">
        <title>101 Dothideomycetes genomes: a test case for predicting lifestyles and emergence of pathogens.</title>
        <authorList>
            <person name="Haridas S."/>
            <person name="Albert R."/>
            <person name="Binder M."/>
            <person name="Bloem J."/>
            <person name="Labutti K."/>
            <person name="Salamov A."/>
            <person name="Andreopoulos B."/>
            <person name="Baker S."/>
            <person name="Barry K."/>
            <person name="Bills G."/>
            <person name="Bluhm B."/>
            <person name="Cannon C."/>
            <person name="Castanera R."/>
            <person name="Culley D."/>
            <person name="Daum C."/>
            <person name="Ezra D."/>
            <person name="Gonzalez J."/>
            <person name="Henrissat B."/>
            <person name="Kuo A."/>
            <person name="Liang C."/>
            <person name="Lipzen A."/>
            <person name="Lutzoni F."/>
            <person name="Magnuson J."/>
            <person name="Mondo S."/>
            <person name="Nolan M."/>
            <person name="Ohm R."/>
            <person name="Pangilinan J."/>
            <person name="Park H.-J."/>
            <person name="Ramirez L."/>
            <person name="Alfaro M."/>
            <person name="Sun H."/>
            <person name="Tritt A."/>
            <person name="Yoshinaga Y."/>
            <person name="Zwiers L.-H."/>
            <person name="Turgeon B."/>
            <person name="Goodwin S."/>
            <person name="Spatafora J."/>
            <person name="Crous P."/>
            <person name="Grigoriev I."/>
        </authorList>
    </citation>
    <scope>NUCLEOTIDE SEQUENCE</scope>
    <source>
        <strain evidence="3 5">CBS 304.34</strain>
    </source>
</reference>
<evidence type="ECO:0000313" key="5">
    <source>
        <dbReference type="RefSeq" id="XP_033571371.1"/>
    </source>
</evidence>
<keyword evidence="1" id="KW-0378">Hydrolase</keyword>
<keyword evidence="4" id="KW-1185">Reference proteome</keyword>
<organism evidence="3">
    <name type="scientific">Mytilinidion resinicola</name>
    <dbReference type="NCBI Taxonomy" id="574789"/>
    <lineage>
        <taxon>Eukaryota</taxon>
        <taxon>Fungi</taxon>
        <taxon>Dikarya</taxon>
        <taxon>Ascomycota</taxon>
        <taxon>Pezizomycotina</taxon>
        <taxon>Dothideomycetes</taxon>
        <taxon>Pleosporomycetidae</taxon>
        <taxon>Mytilinidiales</taxon>
        <taxon>Mytilinidiaceae</taxon>
        <taxon>Mytilinidion</taxon>
    </lineage>
</organism>